<keyword evidence="7" id="KW-1133">Transmembrane helix</keyword>
<protein>
    <recommendedName>
        <fullName evidence="10">Acyltransferase</fullName>
    </recommendedName>
</protein>
<name>A0AB35C028_9GAMM</name>
<evidence type="ECO:0008006" key="10">
    <source>
        <dbReference type="Google" id="ProtNLM"/>
    </source>
</evidence>
<comment type="caution">
    <text evidence="8">The sequence shown here is derived from an EMBL/GenBank/DDBJ whole genome shotgun (WGS) entry which is preliminary data.</text>
</comment>
<dbReference type="GO" id="GO:0005886">
    <property type="term" value="C:plasma membrane"/>
    <property type="evidence" value="ECO:0007669"/>
    <property type="project" value="UniProtKB-SubCell"/>
</dbReference>
<evidence type="ECO:0000256" key="3">
    <source>
        <dbReference type="ARBA" id="ARBA00022519"/>
    </source>
</evidence>
<dbReference type="Proteomes" id="UP000680020">
    <property type="component" value="Unassembled WGS sequence"/>
</dbReference>
<dbReference type="GO" id="GO:0009247">
    <property type="term" value="P:glycolipid biosynthetic process"/>
    <property type="evidence" value="ECO:0007669"/>
    <property type="project" value="UniProtKB-ARBA"/>
</dbReference>
<keyword evidence="7" id="KW-0812">Transmembrane</keyword>
<dbReference type="InterPro" id="IPR014548">
    <property type="entry name" value="Ac_Trasf"/>
</dbReference>
<evidence type="ECO:0000256" key="6">
    <source>
        <dbReference type="ARBA" id="ARBA00023315"/>
    </source>
</evidence>
<evidence type="ECO:0000256" key="4">
    <source>
        <dbReference type="ARBA" id="ARBA00022679"/>
    </source>
</evidence>
<feature type="transmembrane region" description="Helical" evidence="7">
    <location>
        <begin position="29"/>
        <end position="49"/>
    </location>
</feature>
<dbReference type="CDD" id="cd07984">
    <property type="entry name" value="LPLAT_LABLAT-like"/>
    <property type="match status" value="1"/>
</dbReference>
<gene>
    <name evidence="8" type="ORF">J7561_04790</name>
</gene>
<dbReference type="PANTHER" id="PTHR30606">
    <property type="entry name" value="LIPID A BIOSYNTHESIS LAUROYL ACYLTRANSFERASE"/>
    <property type="match status" value="1"/>
</dbReference>
<accession>A0AB35C028</accession>
<dbReference type="PIRSF" id="PIRSF028561">
    <property type="entry name" value="Ac_Trasf"/>
    <property type="match status" value="1"/>
</dbReference>
<evidence type="ECO:0000256" key="5">
    <source>
        <dbReference type="ARBA" id="ARBA00023136"/>
    </source>
</evidence>
<keyword evidence="3" id="KW-0997">Cell inner membrane</keyword>
<keyword evidence="2" id="KW-1003">Cell membrane</keyword>
<keyword evidence="6" id="KW-0012">Acyltransferase</keyword>
<evidence type="ECO:0000313" key="8">
    <source>
        <dbReference type="EMBL" id="MBS7824517.1"/>
    </source>
</evidence>
<proteinExistence type="predicted"/>
<dbReference type="GO" id="GO:0016746">
    <property type="term" value="F:acyltransferase activity"/>
    <property type="evidence" value="ECO:0007669"/>
    <property type="project" value="UniProtKB-KW"/>
</dbReference>
<keyword evidence="5 7" id="KW-0472">Membrane</keyword>
<dbReference type="InterPro" id="IPR004960">
    <property type="entry name" value="LipA_acyltrans"/>
</dbReference>
<dbReference type="AlphaFoldDB" id="A0AB35C028"/>
<organism evidence="8 9">
    <name type="scientific">Wohlfahrtiimonas chitiniclastica</name>
    <dbReference type="NCBI Taxonomy" id="400946"/>
    <lineage>
        <taxon>Bacteria</taxon>
        <taxon>Pseudomonadati</taxon>
        <taxon>Pseudomonadota</taxon>
        <taxon>Gammaproteobacteria</taxon>
        <taxon>Cardiobacteriales</taxon>
        <taxon>Ignatzschineriaceae</taxon>
        <taxon>Wohlfahrtiimonas</taxon>
    </lineage>
</organism>
<dbReference type="EMBL" id="JAGIBU010000003">
    <property type="protein sequence ID" value="MBS7824517.1"/>
    <property type="molecule type" value="Genomic_DNA"/>
</dbReference>
<dbReference type="PANTHER" id="PTHR30606:SF9">
    <property type="entry name" value="LIPID A BIOSYNTHESIS LAUROYLTRANSFERASE"/>
    <property type="match status" value="1"/>
</dbReference>
<keyword evidence="4" id="KW-0808">Transferase</keyword>
<sequence>MAKSHDWHQQPEMKGALIGIRILLWIERYLGRPFFTVILWPVMSLYWLFGQTARRASKDYLTTLHHYGRAHNIRLPNTSSLAHFMSFGQALLDKLLCWSGKIQLKDVVLSDESRNILNRREGMLIMGSHLGNIEVCRALAEMETTQTIHVLMQVEQTAGFNQVLTALNPQSQINLVSISDITPETMIFLKSALDRGDYVAILADRLPAAHHHRSANYAHTLNFLGRPAAFPTGPFVLAMLLKAPTYFMVGLKMGTQYHIHLHALTVPNVARGERTQAMVNMMQEYVDHLTHYCLSATLQWFNFYPFWQPIEGATHETSTTPR</sequence>
<evidence type="ECO:0000256" key="1">
    <source>
        <dbReference type="ARBA" id="ARBA00004533"/>
    </source>
</evidence>
<evidence type="ECO:0000256" key="7">
    <source>
        <dbReference type="SAM" id="Phobius"/>
    </source>
</evidence>
<reference evidence="8" key="1">
    <citation type="submission" date="2021-03" db="EMBL/GenBank/DDBJ databases">
        <title>Identification and antibiotic profiling of Wohlfahrtiimonas chitiniclastica, an underestimated human pathogen.</title>
        <authorList>
            <person name="Kopf A."/>
            <person name="Bunk B."/>
            <person name="Coldewey S."/>
            <person name="Gunzer F."/>
            <person name="Riedel T."/>
            <person name="Schroettner P."/>
        </authorList>
    </citation>
    <scope>NUCLEOTIDE SEQUENCE</scope>
    <source>
        <strain evidence="8">DSM 100917</strain>
    </source>
</reference>
<evidence type="ECO:0000313" key="9">
    <source>
        <dbReference type="Proteomes" id="UP000680020"/>
    </source>
</evidence>
<comment type="subcellular location">
    <subcellularLocation>
        <location evidence="1">Cell inner membrane</location>
    </subcellularLocation>
</comment>
<evidence type="ECO:0000256" key="2">
    <source>
        <dbReference type="ARBA" id="ARBA00022475"/>
    </source>
</evidence>
<dbReference type="RefSeq" id="WP_213403743.1">
    <property type="nucleotide sequence ID" value="NZ_JAGIBT010000003.1"/>
</dbReference>